<reference evidence="5" key="1">
    <citation type="journal article" date="2013" name="Genome Announc.">
        <title>Draft genome sequence of the basidiomycetous yeast-like fungus Pseudozyma hubeiensis SY62, which produces an abundant amount of the biosurfactant mannosylerythritol lipids.</title>
        <authorList>
            <person name="Konishi M."/>
            <person name="Hatada Y."/>
            <person name="Horiuchi J."/>
        </authorList>
    </citation>
    <scope>NUCLEOTIDE SEQUENCE [LARGE SCALE GENOMIC DNA]</scope>
    <source>
        <strain evidence="5">SY62</strain>
    </source>
</reference>
<dbReference type="SUPFAM" id="SSF51735">
    <property type="entry name" value="NAD(P)-binding Rossmann-fold domains"/>
    <property type="match status" value="1"/>
</dbReference>
<dbReference type="EMBL" id="DF238784">
    <property type="protein sequence ID" value="GAC94510.1"/>
    <property type="molecule type" value="Genomic_DNA"/>
</dbReference>
<evidence type="ECO:0000256" key="2">
    <source>
        <dbReference type="ARBA" id="ARBA00022857"/>
    </source>
</evidence>
<dbReference type="Proteomes" id="UP000014071">
    <property type="component" value="Unassembled WGS sequence"/>
</dbReference>
<dbReference type="InterPro" id="IPR052178">
    <property type="entry name" value="Sec_Metab_Biosynth_SDR"/>
</dbReference>
<dbReference type="Gene3D" id="1.10.287.370">
    <property type="match status" value="1"/>
</dbReference>
<dbReference type="EC" id="1.1.1.69" evidence="4"/>
<dbReference type="GO" id="GO:0008874">
    <property type="term" value="F:gluconate 5-dehydrogenase activity"/>
    <property type="evidence" value="ECO:0007669"/>
    <property type="project" value="UniProtKB-EC"/>
</dbReference>
<dbReference type="Gene3D" id="3.40.50.720">
    <property type="entry name" value="NAD(P)-binding Rossmann-like Domain"/>
    <property type="match status" value="1"/>
</dbReference>
<dbReference type="InterPro" id="IPR036291">
    <property type="entry name" value="NAD(P)-bd_dom_sf"/>
</dbReference>
<evidence type="ECO:0000256" key="3">
    <source>
        <dbReference type="ARBA" id="ARBA00023002"/>
    </source>
</evidence>
<dbReference type="OrthoDB" id="2898618at2759"/>
<dbReference type="InterPro" id="IPR009053">
    <property type="entry name" value="Prefoldin"/>
</dbReference>
<comment type="similarity">
    <text evidence="1">Belongs to the short-chain dehydrogenases/reductases (SDR) family.</text>
</comment>
<dbReference type="STRING" id="1305764.R9P8U3"/>
<name>R9P8U3_PSEHS</name>
<dbReference type="FunFam" id="3.40.50.720:FF:000084">
    <property type="entry name" value="Short-chain dehydrogenase reductase"/>
    <property type="match status" value="1"/>
</dbReference>
<dbReference type="Pfam" id="PF02996">
    <property type="entry name" value="Prefoldin"/>
    <property type="match status" value="1"/>
</dbReference>
<organism evidence="4 5">
    <name type="scientific">Pseudozyma hubeiensis (strain SY62)</name>
    <name type="common">Yeast</name>
    <dbReference type="NCBI Taxonomy" id="1305764"/>
    <lineage>
        <taxon>Eukaryota</taxon>
        <taxon>Fungi</taxon>
        <taxon>Dikarya</taxon>
        <taxon>Basidiomycota</taxon>
        <taxon>Ustilaginomycotina</taxon>
        <taxon>Ustilaginomycetes</taxon>
        <taxon>Ustilaginales</taxon>
        <taxon>Ustilaginaceae</taxon>
        <taxon>Pseudozyma</taxon>
    </lineage>
</organism>
<dbReference type="eggNOG" id="KOG0725">
    <property type="taxonomic scope" value="Eukaryota"/>
</dbReference>
<dbReference type="HOGENOM" id="CLU_531134_0_0_1"/>
<dbReference type="PANTHER" id="PTHR43618:SF8">
    <property type="entry name" value="7ALPHA-HYDROXYSTEROID DEHYDROGENASE"/>
    <property type="match status" value="1"/>
</dbReference>
<accession>R9P8U3</accession>
<dbReference type="PANTHER" id="PTHR43618">
    <property type="entry name" value="7-ALPHA-HYDROXYSTEROID DEHYDROGENASE"/>
    <property type="match status" value="1"/>
</dbReference>
<dbReference type="PRINTS" id="PR00080">
    <property type="entry name" value="SDRFAMILY"/>
</dbReference>
<dbReference type="Pfam" id="PF13561">
    <property type="entry name" value="adh_short_C2"/>
    <property type="match status" value="1"/>
</dbReference>
<dbReference type="PRINTS" id="PR00081">
    <property type="entry name" value="GDHRDH"/>
</dbReference>
<dbReference type="GeneID" id="24107376"/>
<protein>
    <submittedName>
        <fullName evidence="4">Short chain dehydrogenase/reductase</fullName>
        <ecNumber evidence="4">1.1.1.69</ecNumber>
    </submittedName>
</protein>
<evidence type="ECO:0000313" key="4">
    <source>
        <dbReference type="EMBL" id="GAC94510.1"/>
    </source>
</evidence>
<evidence type="ECO:0000313" key="5">
    <source>
        <dbReference type="Proteomes" id="UP000014071"/>
    </source>
</evidence>
<evidence type="ECO:0000256" key="1">
    <source>
        <dbReference type="ARBA" id="ARBA00006484"/>
    </source>
</evidence>
<dbReference type="RefSeq" id="XP_012188097.1">
    <property type="nucleotide sequence ID" value="XM_012332707.1"/>
</dbReference>
<dbReference type="InterPro" id="IPR004127">
    <property type="entry name" value="Prefoldin_subunit_alpha"/>
</dbReference>
<gene>
    <name evidence="4" type="ORF">PHSY_002082</name>
</gene>
<keyword evidence="2" id="KW-0521">NADP</keyword>
<dbReference type="InterPro" id="IPR002347">
    <property type="entry name" value="SDR_fam"/>
</dbReference>
<proteinExistence type="inferred from homology"/>
<dbReference type="SUPFAM" id="SSF46579">
    <property type="entry name" value="Prefoldin"/>
    <property type="match status" value="1"/>
</dbReference>
<dbReference type="CDD" id="cd23158">
    <property type="entry name" value="Prefoldin_UXT"/>
    <property type="match status" value="1"/>
</dbReference>
<sequence>MPELGAQRLFSLHGKIALVTGGGTGIGKMIAATYIRNGAKVYIASRKLADLQKVAEQLSKLAPSDPEGKKGLCVALQADVGSKAGCDALADQVKKAESRLDILVNNSGLTWGAPMVDFPEDKGWNKVFDLNVKSQFYLTVALLPLLEKGKSNLEHATVLNIASTAAIVPLAEGGLSAPGNGTYSYQPSKAASLHLTKVLANSLAERFIMVNAICPGVFPSRMTAYGLEENRDLLEGIQPTGRVGTPEDIGGVAMFFASRAGAHCTGTGIVVDGGQSIQFQPRLDALDKQSIGTEEVASAIVAMLQKELERDCVLTSLDKLGEIELGLDLLFIGKGRSDFNMDRFKQDSELDEATKAETADALAKSRQFLTSRLLPDLDRANRDHQSLVAQIDEYKKLRETLRSLDTDETSIKHSVSKHKDAVLLADIGGGVAAETQLVHDENPIISLGLANFYAELTNREARAFITKKLSLLETKRDRAIDKLAKIEAHIHLTSTSITQLDNLHRGGSIVDDV</sequence>
<keyword evidence="3 4" id="KW-0560">Oxidoreductase</keyword>
<keyword evidence="5" id="KW-1185">Reference proteome</keyword>
<dbReference type="AlphaFoldDB" id="R9P8U3"/>